<dbReference type="KEGG" id="sgn:SGRA_3064"/>
<sequence>MKQGLLSRCGEKNNDPSKLAAAFRLQKQGFCVCAFPAPRDKPLG</sequence>
<evidence type="ECO:0000313" key="2">
    <source>
        <dbReference type="Proteomes" id="UP000007519"/>
    </source>
</evidence>
<name>H6KZL6_SAPGL</name>
<protein>
    <submittedName>
        <fullName evidence="1">Uncharacterized protein</fullName>
    </submittedName>
</protein>
<dbReference type="AlphaFoldDB" id="H6KZL6"/>
<organism evidence="1 2">
    <name type="scientific">Saprospira grandis (strain Lewin)</name>
    <dbReference type="NCBI Taxonomy" id="984262"/>
    <lineage>
        <taxon>Bacteria</taxon>
        <taxon>Pseudomonadati</taxon>
        <taxon>Bacteroidota</taxon>
        <taxon>Saprospiria</taxon>
        <taxon>Saprospirales</taxon>
        <taxon>Saprospiraceae</taxon>
        <taxon>Saprospira</taxon>
    </lineage>
</organism>
<accession>H6KZL6</accession>
<keyword evidence="2" id="KW-1185">Reference proteome</keyword>
<proteinExistence type="predicted"/>
<gene>
    <name evidence="1" type="ordered locus">SGRA_3064</name>
</gene>
<reference evidence="1 2" key="1">
    <citation type="journal article" date="2012" name="Stand. Genomic Sci.">
        <title>Complete genome sequencing and analysis of Saprospira grandis str. Lewin, a predatory marine bacterium.</title>
        <authorList>
            <person name="Saw J.H."/>
            <person name="Yuryev A."/>
            <person name="Kanbe M."/>
            <person name="Hou S."/>
            <person name="Young A.G."/>
            <person name="Aizawa S."/>
            <person name="Alam M."/>
        </authorList>
    </citation>
    <scope>NUCLEOTIDE SEQUENCE [LARGE SCALE GENOMIC DNA]</scope>
    <source>
        <strain evidence="1 2">Lewin</strain>
    </source>
</reference>
<dbReference type="HOGENOM" id="CLU_3221878_0_0_10"/>
<dbReference type="Proteomes" id="UP000007519">
    <property type="component" value="Chromosome"/>
</dbReference>
<dbReference type="EMBL" id="CP002831">
    <property type="protein sequence ID" value="AFC25792.1"/>
    <property type="molecule type" value="Genomic_DNA"/>
</dbReference>
<evidence type="ECO:0000313" key="1">
    <source>
        <dbReference type="EMBL" id="AFC25792.1"/>
    </source>
</evidence>